<evidence type="ECO:0000256" key="2">
    <source>
        <dbReference type="ARBA" id="ARBA00022679"/>
    </source>
</evidence>
<keyword evidence="2 4" id="KW-0808">Transferase</keyword>
<dbReference type="InterPro" id="IPR001451">
    <property type="entry name" value="Hexapep"/>
</dbReference>
<dbReference type="OrthoDB" id="9812571at2"/>
<dbReference type="InterPro" id="IPR011004">
    <property type="entry name" value="Trimer_LpxA-like_sf"/>
</dbReference>
<sequence length="184" mass="20308">MTEKEKMLAGQLYQAGDPELVAERLKARKLVKTFNDSDPEDTEFRVSQIRKIFGKAGKNLWVEPPFYCDYGYNIEVGDDVFFNFNCVVLDVVKVTLGDRVFVAPNVQFYPATHPLDPVQRGEMWEYGKQITIGNDVWIGGSAVICPGVSIADRTVVGAGAVVTKSFPADVLIGGNPAKIIKHLV</sequence>
<dbReference type="Pfam" id="PF00132">
    <property type="entry name" value="Hexapep"/>
    <property type="match status" value="1"/>
</dbReference>
<evidence type="ECO:0000313" key="4">
    <source>
        <dbReference type="EMBL" id="SFU13117.1"/>
    </source>
</evidence>
<dbReference type="Gene3D" id="2.160.10.10">
    <property type="entry name" value="Hexapeptide repeat proteins"/>
    <property type="match status" value="1"/>
</dbReference>
<proteinExistence type="inferred from homology"/>
<dbReference type="InterPro" id="IPR024688">
    <property type="entry name" value="Mac_dom"/>
</dbReference>
<gene>
    <name evidence="4" type="ORF">SAMN04489724_4191</name>
</gene>
<dbReference type="STRING" id="305507.SAMN04489724_4191"/>
<dbReference type="CDD" id="cd03357">
    <property type="entry name" value="LbH_MAT_GAT"/>
    <property type="match status" value="1"/>
</dbReference>
<evidence type="ECO:0000256" key="1">
    <source>
        <dbReference type="ARBA" id="ARBA00007274"/>
    </source>
</evidence>
<dbReference type="SMART" id="SM01266">
    <property type="entry name" value="Mac"/>
    <property type="match status" value="1"/>
</dbReference>
<dbReference type="InterPro" id="IPR051159">
    <property type="entry name" value="Hexapeptide_acetyltransf"/>
</dbReference>
<dbReference type="PANTHER" id="PTHR23416">
    <property type="entry name" value="SIALIC ACID SYNTHASE-RELATED"/>
    <property type="match status" value="1"/>
</dbReference>
<feature type="domain" description="Maltose/galactoside acetyltransferase" evidence="3">
    <location>
        <begin position="4"/>
        <end position="58"/>
    </location>
</feature>
<dbReference type="SUPFAM" id="SSF51161">
    <property type="entry name" value="Trimeric LpxA-like enzymes"/>
    <property type="match status" value="1"/>
</dbReference>
<dbReference type="GO" id="GO:0016413">
    <property type="term" value="F:O-acetyltransferase activity"/>
    <property type="evidence" value="ECO:0007669"/>
    <property type="project" value="UniProtKB-ARBA"/>
</dbReference>
<accession>A0A1I7DN85</accession>
<dbReference type="Pfam" id="PF12464">
    <property type="entry name" value="Mac"/>
    <property type="match status" value="1"/>
</dbReference>
<organism evidence="4 5">
    <name type="scientific">Algoriphagus locisalis</name>
    <dbReference type="NCBI Taxonomy" id="305507"/>
    <lineage>
        <taxon>Bacteria</taxon>
        <taxon>Pseudomonadati</taxon>
        <taxon>Bacteroidota</taxon>
        <taxon>Cytophagia</taxon>
        <taxon>Cytophagales</taxon>
        <taxon>Cyclobacteriaceae</taxon>
        <taxon>Algoriphagus</taxon>
    </lineage>
</organism>
<name>A0A1I7DN85_9BACT</name>
<keyword evidence="5" id="KW-1185">Reference proteome</keyword>
<dbReference type="PANTHER" id="PTHR23416:SF23">
    <property type="entry name" value="ACETYLTRANSFERASE C18B11.09C-RELATED"/>
    <property type="match status" value="1"/>
</dbReference>
<protein>
    <submittedName>
        <fullName evidence="4">Maltose O-acetyltransferase</fullName>
    </submittedName>
</protein>
<dbReference type="AlphaFoldDB" id="A0A1I7DN85"/>
<dbReference type="RefSeq" id="WP_091696982.1">
    <property type="nucleotide sequence ID" value="NZ_FPBF01000007.1"/>
</dbReference>
<dbReference type="Proteomes" id="UP000199673">
    <property type="component" value="Unassembled WGS sequence"/>
</dbReference>
<evidence type="ECO:0000259" key="3">
    <source>
        <dbReference type="SMART" id="SM01266"/>
    </source>
</evidence>
<dbReference type="FunFam" id="2.160.10.10:FF:000008">
    <property type="entry name" value="Maltose O-acetyltransferase"/>
    <property type="match status" value="1"/>
</dbReference>
<reference evidence="5" key="1">
    <citation type="submission" date="2016-10" db="EMBL/GenBank/DDBJ databases">
        <authorList>
            <person name="Varghese N."/>
            <person name="Submissions S."/>
        </authorList>
    </citation>
    <scope>NUCLEOTIDE SEQUENCE [LARGE SCALE GENOMIC DNA]</scope>
    <source>
        <strain evidence="5">DSM 23445</strain>
    </source>
</reference>
<comment type="similarity">
    <text evidence="1">Belongs to the transferase hexapeptide repeat family.</text>
</comment>
<dbReference type="EMBL" id="FPBF01000007">
    <property type="protein sequence ID" value="SFU13117.1"/>
    <property type="molecule type" value="Genomic_DNA"/>
</dbReference>
<evidence type="ECO:0000313" key="5">
    <source>
        <dbReference type="Proteomes" id="UP000199673"/>
    </source>
</evidence>
<dbReference type="GO" id="GO:0005829">
    <property type="term" value="C:cytosol"/>
    <property type="evidence" value="ECO:0007669"/>
    <property type="project" value="TreeGrafter"/>
</dbReference>